<dbReference type="SMART" id="SM00748">
    <property type="entry name" value="HEPN"/>
    <property type="match status" value="1"/>
</dbReference>
<sequence>MPERSKDWMRQAEADLRHAVNSHRAGDFEWACFAAQHAAEKAVKALFQKLHLDACGHTVSILLSNLPAGISVPGHLIDKAKVIDKHYIPARYPNGFEAGAPVDFYTSGEAETAVRIAGEIIEFCKNHLDR</sequence>
<dbReference type="PROSITE" id="PS50910">
    <property type="entry name" value="HEPN"/>
    <property type="match status" value="1"/>
</dbReference>
<dbReference type="Gene3D" id="1.20.120.330">
    <property type="entry name" value="Nucleotidyltransferases domain 2"/>
    <property type="match status" value="1"/>
</dbReference>
<dbReference type="eggNOG" id="COG2250">
    <property type="taxonomic scope" value="Bacteria"/>
</dbReference>
<dbReference type="InterPro" id="IPR007842">
    <property type="entry name" value="HEPN_dom"/>
</dbReference>
<protein>
    <submittedName>
        <fullName evidence="2">Uncharacterized conserved protein</fullName>
    </submittedName>
</protein>
<reference evidence="3" key="1">
    <citation type="journal article" date="2008" name="Genome Res.">
        <title>The genome of Pelotomaculum thermopropionicum reveals niche-associated evolution in anaerobic microbiota.</title>
        <authorList>
            <person name="Kosaka T."/>
            <person name="Kato S."/>
            <person name="Shimoyama T."/>
            <person name="Ishii S."/>
            <person name="Abe T."/>
            <person name="Watanabe K."/>
        </authorList>
    </citation>
    <scope>NUCLEOTIDE SEQUENCE [LARGE SCALE GENOMIC DNA]</scope>
    <source>
        <strain evidence="3">DSM 13744 / JCM 10971 / SI</strain>
    </source>
</reference>
<dbReference type="Proteomes" id="UP000006556">
    <property type="component" value="Chromosome"/>
</dbReference>
<dbReference type="EMBL" id="AP009389">
    <property type="protein sequence ID" value="BAF58318.1"/>
    <property type="molecule type" value="Genomic_DNA"/>
</dbReference>
<keyword evidence="3" id="KW-1185">Reference proteome</keyword>
<dbReference type="AlphaFoldDB" id="A5D621"/>
<dbReference type="STRING" id="370438.PTH_0137"/>
<dbReference type="Pfam" id="PF05168">
    <property type="entry name" value="HEPN"/>
    <property type="match status" value="1"/>
</dbReference>
<evidence type="ECO:0000259" key="1">
    <source>
        <dbReference type="PROSITE" id="PS50910"/>
    </source>
</evidence>
<evidence type="ECO:0000313" key="3">
    <source>
        <dbReference type="Proteomes" id="UP000006556"/>
    </source>
</evidence>
<dbReference type="SUPFAM" id="SSF81593">
    <property type="entry name" value="Nucleotidyltransferase substrate binding subunit/domain"/>
    <property type="match status" value="1"/>
</dbReference>
<organism evidence="2 3">
    <name type="scientific">Pelotomaculum thermopropionicum (strain DSM 13744 / JCM 10971 / SI)</name>
    <dbReference type="NCBI Taxonomy" id="370438"/>
    <lineage>
        <taxon>Bacteria</taxon>
        <taxon>Bacillati</taxon>
        <taxon>Bacillota</taxon>
        <taxon>Clostridia</taxon>
        <taxon>Eubacteriales</taxon>
        <taxon>Desulfotomaculaceae</taxon>
        <taxon>Pelotomaculum</taxon>
    </lineage>
</organism>
<dbReference type="HOGENOM" id="CLU_123170_2_2_9"/>
<gene>
    <name evidence="2" type="ordered locus">PTH_0137</name>
</gene>
<dbReference type="KEGG" id="pth:PTH_0137"/>
<proteinExistence type="predicted"/>
<evidence type="ECO:0000313" key="2">
    <source>
        <dbReference type="EMBL" id="BAF58318.1"/>
    </source>
</evidence>
<feature type="domain" description="HEPN" evidence="1">
    <location>
        <begin position="9"/>
        <end position="120"/>
    </location>
</feature>
<accession>A5D621</accession>
<name>A5D621_PELTS</name>